<dbReference type="InterPro" id="IPR001128">
    <property type="entry name" value="Cyt_P450"/>
</dbReference>
<comment type="caution">
    <text evidence="3">The sequence shown here is derived from an EMBL/GenBank/DDBJ whole genome shotgun (WGS) entry which is preliminary data.</text>
</comment>
<protein>
    <submittedName>
        <fullName evidence="3">Cytochrome P450</fullName>
    </submittedName>
</protein>
<keyword evidence="2" id="KW-0349">Heme</keyword>
<dbReference type="PANTHER" id="PTHR46696">
    <property type="entry name" value="P450, PUTATIVE (EUROFUNG)-RELATED"/>
    <property type="match status" value="1"/>
</dbReference>
<dbReference type="PROSITE" id="PS00086">
    <property type="entry name" value="CYTOCHROME_P450"/>
    <property type="match status" value="1"/>
</dbReference>
<keyword evidence="2" id="KW-0408">Iron</keyword>
<dbReference type="Proteomes" id="UP001440984">
    <property type="component" value="Unassembled WGS sequence"/>
</dbReference>
<dbReference type="PANTHER" id="PTHR46696:SF1">
    <property type="entry name" value="CYTOCHROME P450 YJIB-RELATED"/>
    <property type="match status" value="1"/>
</dbReference>
<dbReference type="SUPFAM" id="SSF48264">
    <property type="entry name" value="Cytochrome P450"/>
    <property type="match status" value="1"/>
</dbReference>
<evidence type="ECO:0000313" key="3">
    <source>
        <dbReference type="EMBL" id="MEQ0561812.1"/>
    </source>
</evidence>
<dbReference type="InterPro" id="IPR017972">
    <property type="entry name" value="Cyt_P450_CS"/>
</dbReference>
<dbReference type="PRINTS" id="PR00385">
    <property type="entry name" value="P450"/>
</dbReference>
<name>A0ABV0LHN7_9PSEU</name>
<evidence type="ECO:0000256" key="2">
    <source>
        <dbReference type="RuleBase" id="RU000461"/>
    </source>
</evidence>
<dbReference type="InterPro" id="IPR002397">
    <property type="entry name" value="Cyt_P450_B"/>
</dbReference>
<keyword evidence="2" id="KW-0479">Metal-binding</keyword>
<keyword evidence="4" id="KW-1185">Reference proteome</keyword>
<proteinExistence type="inferred from homology"/>
<sequence length="413" mass="46189">MSTAEVRLDFGSDEFLADPWPIYKELRRSDPVHWSEAFRAFLVTRFEDVVELLTDRQVVSGFPMRSSRRLFGPTLLDADGPRHRELRKLFTPLFVGGSVKRLRSEILVPAVDQVLDSIEAEMGSAPDVDIEFMERVAVGVPYAMVTRLFGVPPEDAAWLRPRVLPLAGAIEFPATALDPALAAKAELIAYLKEKLARRREGDRMPFLDLAFPPGEPLDESLLGTATLFLLAGTETSVATIGKIMYAVLAHNVELSALADPAYRDQVVRETLRWEPPSHTILRYASRDLTLHGVDVPRRSTLLLSLGSASRDERTFEDPDVWRPGRPDQRLLAFSSGPHTCLGIQLALAEFDTLFERLSQRFGGVRLSGSLDGVRPGFWRLRERGHIFRRPDHLHVRLLRRPADAVASGSRADA</sequence>
<dbReference type="Gene3D" id="1.10.630.10">
    <property type="entry name" value="Cytochrome P450"/>
    <property type="match status" value="1"/>
</dbReference>
<evidence type="ECO:0000256" key="1">
    <source>
        <dbReference type="ARBA" id="ARBA00010617"/>
    </source>
</evidence>
<dbReference type="RefSeq" id="WP_348953174.1">
    <property type="nucleotide sequence ID" value="NZ_JBDZYD010000008.1"/>
</dbReference>
<dbReference type="PRINTS" id="PR00359">
    <property type="entry name" value="BP450"/>
</dbReference>
<comment type="similarity">
    <text evidence="1 2">Belongs to the cytochrome P450 family.</text>
</comment>
<dbReference type="Pfam" id="PF00067">
    <property type="entry name" value="p450"/>
    <property type="match status" value="1"/>
</dbReference>
<reference evidence="3 4" key="1">
    <citation type="submission" date="2024-05" db="EMBL/GenBank/DDBJ databases">
        <authorList>
            <person name="Zhao H."/>
            <person name="Xu Y."/>
            <person name="Lin S."/>
            <person name="Spain J.C."/>
            <person name="Zhou N.-Y."/>
        </authorList>
    </citation>
    <scope>NUCLEOTIDE SEQUENCE [LARGE SCALE GENOMIC DNA]</scope>
    <source>
        <strain evidence="3 4">NEAU-NG30</strain>
    </source>
</reference>
<accession>A0ABV0LHN7</accession>
<evidence type="ECO:0000313" key="4">
    <source>
        <dbReference type="Proteomes" id="UP001440984"/>
    </source>
</evidence>
<gene>
    <name evidence="3" type="ORF">ABJI51_22245</name>
</gene>
<keyword evidence="2" id="KW-0503">Monooxygenase</keyword>
<organism evidence="3 4">
    <name type="scientific">Amycolatopsis melonis</name>
    <dbReference type="NCBI Taxonomy" id="3156488"/>
    <lineage>
        <taxon>Bacteria</taxon>
        <taxon>Bacillati</taxon>
        <taxon>Actinomycetota</taxon>
        <taxon>Actinomycetes</taxon>
        <taxon>Pseudonocardiales</taxon>
        <taxon>Pseudonocardiaceae</taxon>
        <taxon>Amycolatopsis</taxon>
    </lineage>
</organism>
<dbReference type="EMBL" id="JBDZYD010000008">
    <property type="protein sequence ID" value="MEQ0561812.1"/>
    <property type="molecule type" value="Genomic_DNA"/>
</dbReference>
<dbReference type="InterPro" id="IPR036396">
    <property type="entry name" value="Cyt_P450_sf"/>
</dbReference>
<keyword evidence="2" id="KW-0560">Oxidoreductase</keyword>